<organism evidence="1 2">
    <name type="scientific">Schistosoma mattheei</name>
    <dbReference type="NCBI Taxonomy" id="31246"/>
    <lineage>
        <taxon>Eukaryota</taxon>
        <taxon>Metazoa</taxon>
        <taxon>Spiralia</taxon>
        <taxon>Lophotrochozoa</taxon>
        <taxon>Platyhelminthes</taxon>
        <taxon>Trematoda</taxon>
        <taxon>Digenea</taxon>
        <taxon>Strigeidida</taxon>
        <taxon>Schistosomatoidea</taxon>
        <taxon>Schistosomatidae</taxon>
        <taxon>Schistosoma</taxon>
    </lineage>
</organism>
<reference evidence="1 2" key="1">
    <citation type="submission" date="2018-11" db="EMBL/GenBank/DDBJ databases">
        <authorList>
            <consortium name="Pathogen Informatics"/>
        </authorList>
    </citation>
    <scope>NUCLEOTIDE SEQUENCE [LARGE SCALE GENOMIC DNA]</scope>
    <source>
        <strain>Denwood</strain>
        <strain evidence="2">Zambia</strain>
    </source>
</reference>
<accession>A0A3P7Z7E2</accession>
<dbReference type="AlphaFoldDB" id="A0A3P7Z7E2"/>
<gene>
    <name evidence="1" type="ORF">SMTD_LOCUS841</name>
</gene>
<dbReference type="Proteomes" id="UP000269396">
    <property type="component" value="Unassembled WGS sequence"/>
</dbReference>
<keyword evidence="2" id="KW-1185">Reference proteome</keyword>
<evidence type="ECO:0000313" key="1">
    <source>
        <dbReference type="EMBL" id="VDO73463.1"/>
    </source>
</evidence>
<dbReference type="EMBL" id="UZAL01000839">
    <property type="protein sequence ID" value="VDO73463.1"/>
    <property type="molecule type" value="Genomic_DNA"/>
</dbReference>
<name>A0A3P7Z7E2_9TREM</name>
<sequence length="31" mass="3790">MGNENWVKAFLNVYSVHRKDSIQIEWQDLIR</sequence>
<proteinExistence type="predicted"/>
<evidence type="ECO:0000313" key="2">
    <source>
        <dbReference type="Proteomes" id="UP000269396"/>
    </source>
</evidence>
<protein>
    <submittedName>
        <fullName evidence="1">Uncharacterized protein</fullName>
    </submittedName>
</protein>